<sequence length="158" mass="18186">MKKMSIYIIVVSFLSLWSCHSEQKENLNKKAAVQQNDELLENPLLMIPITSSIQPKDNTMSTLYGNQIAADYARNNADSQYPQGAVLYEVTWKQKPDELWFGAKVPEDIFSVEKVTFHDHNSYTYETYKDKPLRKVKESKINTSRISFITSQKMAVSP</sequence>
<protein>
    <recommendedName>
        <fullName evidence="3">Cytochrome P460 domain-containing protein</fullName>
    </recommendedName>
</protein>
<dbReference type="EMBL" id="JAENHK010000007">
    <property type="protein sequence ID" value="MBK1895547.1"/>
    <property type="molecule type" value="Genomic_DNA"/>
</dbReference>
<gene>
    <name evidence="1" type="ORF">JHL15_07305</name>
</gene>
<proteinExistence type="predicted"/>
<evidence type="ECO:0000313" key="2">
    <source>
        <dbReference type="Proteomes" id="UP000628669"/>
    </source>
</evidence>
<keyword evidence="2" id="KW-1185">Reference proteome</keyword>
<dbReference type="Proteomes" id="UP000628669">
    <property type="component" value="Unassembled WGS sequence"/>
</dbReference>
<accession>A0ABS1FT06</accession>
<evidence type="ECO:0000313" key="1">
    <source>
        <dbReference type="EMBL" id="MBK1895547.1"/>
    </source>
</evidence>
<name>A0ABS1FT06_9FLAO</name>
<comment type="caution">
    <text evidence="1">The sequence shown here is derived from an EMBL/GenBank/DDBJ whole genome shotgun (WGS) entry which is preliminary data.</text>
</comment>
<organism evidence="1 2">
    <name type="scientific">Chryseobacterium paridis</name>
    <dbReference type="NCBI Taxonomy" id="2800328"/>
    <lineage>
        <taxon>Bacteria</taxon>
        <taxon>Pseudomonadati</taxon>
        <taxon>Bacteroidota</taxon>
        <taxon>Flavobacteriia</taxon>
        <taxon>Flavobacteriales</taxon>
        <taxon>Weeksellaceae</taxon>
        <taxon>Chryseobacterium group</taxon>
        <taxon>Chryseobacterium</taxon>
    </lineage>
</organism>
<evidence type="ECO:0008006" key="3">
    <source>
        <dbReference type="Google" id="ProtNLM"/>
    </source>
</evidence>
<dbReference type="RefSeq" id="WP_200244615.1">
    <property type="nucleotide sequence ID" value="NZ_JAENHK010000007.1"/>
</dbReference>
<reference evidence="2" key="1">
    <citation type="submission" date="2021-01" db="EMBL/GenBank/DDBJ databases">
        <title>Genome public.</title>
        <authorList>
            <person name="Liu C."/>
            <person name="Sun Q."/>
        </authorList>
    </citation>
    <scope>NUCLEOTIDE SEQUENCE [LARGE SCALE GENOMIC DNA]</scope>
    <source>
        <strain evidence="2">YIM B02567</strain>
    </source>
</reference>